<dbReference type="Gene3D" id="1.10.510.10">
    <property type="entry name" value="Transferase(Phosphotransferase) domain 1"/>
    <property type="match status" value="1"/>
</dbReference>
<feature type="compositionally biased region" description="Low complexity" evidence="6">
    <location>
        <begin position="472"/>
        <end position="558"/>
    </location>
</feature>
<feature type="transmembrane region" description="Helical" evidence="7">
    <location>
        <begin position="427"/>
        <end position="452"/>
    </location>
</feature>
<dbReference type="Proteomes" id="UP000067626">
    <property type="component" value="Chromosome"/>
</dbReference>
<keyword evidence="7" id="KW-0472">Membrane</keyword>
<proteinExistence type="predicted"/>
<keyword evidence="1" id="KW-0808">Transferase</keyword>
<evidence type="ECO:0000256" key="5">
    <source>
        <dbReference type="PROSITE-ProRule" id="PRU10141"/>
    </source>
</evidence>
<sequence>MAAPKHIGGIQELTTGVLIAGRYQVQRLLGQGGMGAVYGVRHINTSEMLALKLLHPSMSQNAQAVERFRTEARAPVRIGSEHVVRVVDADISQELGVPFLVMEHLKGRDLGTELKRRGALPAGEVVVYLQQIARALDKAHNLGIVHRDLKPANLFLTFREDGSPCVKILDFGIAKLADGASAELTQDGTIFGTPWFMSPEQARGHATKVGPPADRWALGLIAFRLLTGRNYWKSDSMAALIGEILYEPMQPPSQLAPHLGPRFDAWFARACHREPEQRYQNASVMMAELADALGVSATGHATHSSFGASYPSMGASAPSHPGLVSQPSHPGMMMTGHPSQTGMQQVLGTSQPAHGMGGPAPMQPGAMSVSQPLMGASQAISMAGSHPGITVQPASAPGAATAGPGATNAPFSATQPPHSAKSKQGGVVGPVLAGLGIALALAGGAAGAWMLFRAKTEALTSTAAEAPPEGQSTAASASPESAAPAGTAAPAPEQAATAEAAAPADTATPDTAPSAEPEAGQVAEAEPAAEATHTAAIAASPPSGAATKPASTAATKSGGWLPPVPGVPTAPKVKDIDF</sequence>
<evidence type="ECO:0000256" key="4">
    <source>
        <dbReference type="ARBA" id="ARBA00022840"/>
    </source>
</evidence>
<dbReference type="InterPro" id="IPR000719">
    <property type="entry name" value="Prot_kinase_dom"/>
</dbReference>
<dbReference type="PROSITE" id="PS00108">
    <property type="entry name" value="PROTEIN_KINASE_ST"/>
    <property type="match status" value="1"/>
</dbReference>
<feature type="region of interest" description="Disordered" evidence="6">
    <location>
        <begin position="390"/>
        <end position="425"/>
    </location>
</feature>
<evidence type="ECO:0000256" key="3">
    <source>
        <dbReference type="ARBA" id="ARBA00022777"/>
    </source>
</evidence>
<keyword evidence="7" id="KW-0812">Transmembrane</keyword>
<keyword evidence="2 5" id="KW-0547">Nucleotide-binding</keyword>
<organism evidence="9 10">
    <name type="scientific">Chondromyces crocatus</name>
    <dbReference type="NCBI Taxonomy" id="52"/>
    <lineage>
        <taxon>Bacteria</taxon>
        <taxon>Pseudomonadati</taxon>
        <taxon>Myxococcota</taxon>
        <taxon>Polyangia</taxon>
        <taxon>Polyangiales</taxon>
        <taxon>Polyangiaceae</taxon>
        <taxon>Chondromyces</taxon>
    </lineage>
</organism>
<evidence type="ECO:0000256" key="6">
    <source>
        <dbReference type="SAM" id="MobiDB-lite"/>
    </source>
</evidence>
<dbReference type="PROSITE" id="PS00107">
    <property type="entry name" value="PROTEIN_KINASE_ATP"/>
    <property type="match status" value="1"/>
</dbReference>
<keyword evidence="7" id="KW-1133">Transmembrane helix</keyword>
<dbReference type="GO" id="GO:0005524">
    <property type="term" value="F:ATP binding"/>
    <property type="evidence" value="ECO:0007669"/>
    <property type="project" value="UniProtKB-UniRule"/>
</dbReference>
<evidence type="ECO:0000256" key="1">
    <source>
        <dbReference type="ARBA" id="ARBA00022679"/>
    </source>
</evidence>
<dbReference type="STRING" id="52.CMC5_081090"/>
<dbReference type="PROSITE" id="PS50011">
    <property type="entry name" value="PROTEIN_KINASE_DOM"/>
    <property type="match status" value="1"/>
</dbReference>
<accession>A0A0K1ET92</accession>
<dbReference type="SMART" id="SM00220">
    <property type="entry name" value="S_TKc"/>
    <property type="match status" value="1"/>
</dbReference>
<feature type="compositionally biased region" description="Low complexity" evidence="6">
    <location>
        <begin position="393"/>
        <end position="410"/>
    </location>
</feature>
<feature type="domain" description="Protein kinase" evidence="8">
    <location>
        <begin position="23"/>
        <end position="306"/>
    </location>
</feature>
<evidence type="ECO:0000313" key="10">
    <source>
        <dbReference type="Proteomes" id="UP000067626"/>
    </source>
</evidence>
<dbReference type="CDD" id="cd14014">
    <property type="entry name" value="STKc_PknB_like"/>
    <property type="match status" value="1"/>
</dbReference>
<gene>
    <name evidence="9" type="ORF">CMC5_081090</name>
</gene>
<dbReference type="SUPFAM" id="SSF56112">
    <property type="entry name" value="Protein kinase-like (PK-like)"/>
    <property type="match status" value="1"/>
</dbReference>
<keyword evidence="10" id="KW-1185">Reference proteome</keyword>
<dbReference type="InterPro" id="IPR008271">
    <property type="entry name" value="Ser/Thr_kinase_AS"/>
</dbReference>
<keyword evidence="4 5" id="KW-0067">ATP-binding</keyword>
<dbReference type="EMBL" id="CP012159">
    <property type="protein sequence ID" value="AKT43872.1"/>
    <property type="molecule type" value="Genomic_DNA"/>
</dbReference>
<keyword evidence="3" id="KW-0418">Kinase</keyword>
<dbReference type="InterPro" id="IPR017441">
    <property type="entry name" value="Protein_kinase_ATP_BS"/>
</dbReference>
<dbReference type="AlphaFoldDB" id="A0A0K1ET92"/>
<reference evidence="9 10" key="1">
    <citation type="submission" date="2015-07" db="EMBL/GenBank/DDBJ databases">
        <title>Genome analysis of myxobacterium Chondromyces crocatus Cm c5 reveals a high potential for natural compound synthesis and the genetic basis for the loss of fruiting body formation.</title>
        <authorList>
            <person name="Zaburannyi N."/>
            <person name="Bunk B."/>
            <person name="Maier J."/>
            <person name="Overmann J."/>
            <person name="Mueller R."/>
        </authorList>
    </citation>
    <scope>NUCLEOTIDE SEQUENCE [LARGE SCALE GENOMIC DNA]</scope>
    <source>
        <strain evidence="9 10">Cm c5</strain>
    </source>
</reference>
<evidence type="ECO:0000256" key="2">
    <source>
        <dbReference type="ARBA" id="ARBA00022741"/>
    </source>
</evidence>
<evidence type="ECO:0000259" key="8">
    <source>
        <dbReference type="PROSITE" id="PS50011"/>
    </source>
</evidence>
<dbReference type="PANTHER" id="PTHR43289:SF6">
    <property type="entry name" value="SERINE_THREONINE-PROTEIN KINASE NEKL-3"/>
    <property type="match status" value="1"/>
</dbReference>
<dbReference type="KEGG" id="ccro:CMC5_081090"/>
<dbReference type="GO" id="GO:0004674">
    <property type="term" value="F:protein serine/threonine kinase activity"/>
    <property type="evidence" value="ECO:0007669"/>
    <property type="project" value="TreeGrafter"/>
</dbReference>
<feature type="region of interest" description="Disordered" evidence="6">
    <location>
        <begin position="462"/>
        <end position="578"/>
    </location>
</feature>
<evidence type="ECO:0000313" key="9">
    <source>
        <dbReference type="EMBL" id="AKT43872.1"/>
    </source>
</evidence>
<feature type="binding site" evidence="5">
    <location>
        <position position="52"/>
    </location>
    <ligand>
        <name>ATP</name>
        <dbReference type="ChEBI" id="CHEBI:30616"/>
    </ligand>
</feature>
<dbReference type="Pfam" id="PF00069">
    <property type="entry name" value="Pkinase"/>
    <property type="match status" value="1"/>
</dbReference>
<dbReference type="InterPro" id="IPR011009">
    <property type="entry name" value="Kinase-like_dom_sf"/>
</dbReference>
<dbReference type="Gene3D" id="3.30.200.20">
    <property type="entry name" value="Phosphorylase Kinase, domain 1"/>
    <property type="match status" value="1"/>
</dbReference>
<dbReference type="PANTHER" id="PTHR43289">
    <property type="entry name" value="MITOGEN-ACTIVATED PROTEIN KINASE KINASE KINASE 20-RELATED"/>
    <property type="match status" value="1"/>
</dbReference>
<evidence type="ECO:0000256" key="7">
    <source>
        <dbReference type="SAM" id="Phobius"/>
    </source>
</evidence>
<protein>
    <recommendedName>
        <fullName evidence="8">Protein kinase domain-containing protein</fullName>
    </recommendedName>
</protein>
<name>A0A0K1ET92_CHOCO</name>